<dbReference type="Pfam" id="PF13183">
    <property type="entry name" value="Fer4_8"/>
    <property type="match status" value="1"/>
</dbReference>
<reference evidence="8" key="1">
    <citation type="submission" date="2019-10" db="EMBL/GenBank/DDBJ databases">
        <title>Metagenomic sequencing of thiosulfate-disproportionating enrichment culture.</title>
        <authorList>
            <person name="Umezawa K."/>
            <person name="Kojima H."/>
            <person name="Fukui M."/>
        </authorList>
    </citation>
    <scope>NUCLEOTIDE SEQUENCE</scope>
    <source>
        <strain evidence="8">45J</strain>
    </source>
</reference>
<dbReference type="AlphaFoldDB" id="A0A5J4L0N5"/>
<dbReference type="GO" id="GO:0051539">
    <property type="term" value="F:4 iron, 4 sulfur cluster binding"/>
    <property type="evidence" value="ECO:0007669"/>
    <property type="project" value="UniProtKB-KW"/>
</dbReference>
<dbReference type="InterPro" id="IPR004017">
    <property type="entry name" value="Cys_rich_dom"/>
</dbReference>
<keyword evidence="4" id="KW-0408">Iron</keyword>
<dbReference type="InterPro" id="IPR017900">
    <property type="entry name" value="4Fe4S_Fe_S_CS"/>
</dbReference>
<protein>
    <recommendedName>
        <fullName evidence="7">4Fe-4S ferredoxin-type domain-containing protein</fullName>
    </recommendedName>
</protein>
<feature type="domain" description="4Fe-4S ferredoxin-type" evidence="7">
    <location>
        <begin position="11"/>
        <end position="41"/>
    </location>
</feature>
<keyword evidence="2" id="KW-0479">Metal-binding</keyword>
<keyword evidence="5" id="KW-0411">Iron-sulfur</keyword>
<evidence type="ECO:0000259" key="7">
    <source>
        <dbReference type="PROSITE" id="PS51379"/>
    </source>
</evidence>
<evidence type="ECO:0000256" key="5">
    <source>
        <dbReference type="ARBA" id="ARBA00023014"/>
    </source>
</evidence>
<evidence type="ECO:0000256" key="4">
    <source>
        <dbReference type="ARBA" id="ARBA00023004"/>
    </source>
</evidence>
<evidence type="ECO:0000256" key="6">
    <source>
        <dbReference type="SAM" id="MobiDB-lite"/>
    </source>
</evidence>
<dbReference type="EMBL" id="BLAB01000001">
    <property type="protein sequence ID" value="GER92852.1"/>
    <property type="molecule type" value="Genomic_DNA"/>
</dbReference>
<dbReference type="PANTHER" id="PTHR32479">
    <property type="entry name" value="GLYCOLATE OXIDASE IRON-SULFUR SUBUNIT"/>
    <property type="match status" value="1"/>
</dbReference>
<dbReference type="PROSITE" id="PS51379">
    <property type="entry name" value="4FE4S_FER_2"/>
    <property type="match status" value="2"/>
</dbReference>
<organism evidence="8">
    <name type="scientific">hot springs metagenome</name>
    <dbReference type="NCBI Taxonomy" id="433727"/>
    <lineage>
        <taxon>unclassified sequences</taxon>
        <taxon>metagenomes</taxon>
        <taxon>ecological metagenomes</taxon>
    </lineage>
</organism>
<dbReference type="GO" id="GO:0046872">
    <property type="term" value="F:metal ion binding"/>
    <property type="evidence" value="ECO:0007669"/>
    <property type="project" value="UniProtKB-KW"/>
</dbReference>
<dbReference type="SUPFAM" id="SSF46548">
    <property type="entry name" value="alpha-helical ferredoxin"/>
    <property type="match status" value="1"/>
</dbReference>
<dbReference type="PANTHER" id="PTHR32479:SF20">
    <property type="entry name" value="GLYCOLATE OXIDASE IRON-SULFUR SUBUNIT"/>
    <property type="match status" value="1"/>
</dbReference>
<feature type="domain" description="4Fe-4S ferredoxin-type" evidence="7">
    <location>
        <begin position="61"/>
        <end position="91"/>
    </location>
</feature>
<keyword evidence="1" id="KW-0004">4Fe-4S</keyword>
<dbReference type="InterPro" id="IPR017896">
    <property type="entry name" value="4Fe4S_Fe-S-bd"/>
</dbReference>
<dbReference type="InterPro" id="IPR012257">
    <property type="entry name" value="Glc_ox_4Fe-4S"/>
</dbReference>
<dbReference type="PIRSF" id="PIRSF000139">
    <property type="entry name" value="Glc_ox_4Fe-4S"/>
    <property type="match status" value="1"/>
</dbReference>
<dbReference type="InterPro" id="IPR009051">
    <property type="entry name" value="Helical_ferredxn"/>
</dbReference>
<keyword evidence="3" id="KW-0677">Repeat</keyword>
<name>A0A5J4L0N5_9ZZZZ</name>
<evidence type="ECO:0000313" key="8">
    <source>
        <dbReference type="EMBL" id="GER92852.1"/>
    </source>
</evidence>
<dbReference type="Gene3D" id="1.10.1060.10">
    <property type="entry name" value="Alpha-helical ferredoxin"/>
    <property type="match status" value="1"/>
</dbReference>
<evidence type="ECO:0000256" key="3">
    <source>
        <dbReference type="ARBA" id="ARBA00022737"/>
    </source>
</evidence>
<gene>
    <name evidence="8" type="ORF">A45J_0581</name>
</gene>
<feature type="compositionally biased region" description="Polar residues" evidence="6">
    <location>
        <begin position="299"/>
        <end position="309"/>
    </location>
</feature>
<comment type="caution">
    <text evidence="8">The sequence shown here is derived from an EMBL/GenBank/DDBJ whole genome shotgun (WGS) entry which is preliminary data.</text>
</comment>
<feature type="region of interest" description="Disordered" evidence="6">
    <location>
        <begin position="299"/>
        <end position="325"/>
    </location>
</feature>
<dbReference type="Pfam" id="PF02754">
    <property type="entry name" value="CCG"/>
    <property type="match status" value="2"/>
</dbReference>
<evidence type="ECO:0000256" key="2">
    <source>
        <dbReference type="ARBA" id="ARBA00022723"/>
    </source>
</evidence>
<dbReference type="PROSITE" id="PS00198">
    <property type="entry name" value="4FE4S_FER_1"/>
    <property type="match status" value="2"/>
</dbReference>
<sequence>MEDLTHNPLPYHYSITTSLLCVKCGSCKALCPTYIEDATEGMSARGRIALVTKFIEGELELSKKLDDRIFSCILCGACNKLCPLGINVTDTIYEVRNHIRGFNKKRILLGLGIKLVLKKASNLFKALKLLETINEIIPIFRLYPFSIIKRMDITIPTSMLKDKGNIFRVSKPKGRIAIFTGCTVNFLYPNIGISLIESLNAMNYDVILPKSEVCCGAPLMGLGLKEDAAEMAEKNIKAFKKLNVEAVVGFCPTCIDFIKNGYKNLFGDAIDNAVEVSQFFKDNNEFASLLVSSQHSVAGYKNTSSQPESPKSRKTFGGAEKGSQESHRFYGTKKVIYHDPCHSVYSLNISDEPRKILQSVGLDIIDSEKGCCGFGGTFRLLYQELSEGILEKRIKEYQKADMIVTSCPNCIIQLKSKINDRPIKHIVEVINEYIKSNQKIG</sequence>
<proteinExistence type="predicted"/>
<accession>A0A5J4L0N5</accession>
<dbReference type="GO" id="GO:0016491">
    <property type="term" value="F:oxidoreductase activity"/>
    <property type="evidence" value="ECO:0007669"/>
    <property type="project" value="UniProtKB-ARBA"/>
</dbReference>
<evidence type="ECO:0000256" key="1">
    <source>
        <dbReference type="ARBA" id="ARBA00022485"/>
    </source>
</evidence>